<evidence type="ECO:0000313" key="8">
    <source>
        <dbReference type="Proteomes" id="UP000482209"/>
    </source>
</evidence>
<dbReference type="PANTHER" id="PTHR43648:SF1">
    <property type="entry name" value="ELECTRON TRANSFER FLAVOPROTEIN BETA SUBUNIT LYSINE METHYLTRANSFERASE"/>
    <property type="match status" value="1"/>
</dbReference>
<feature type="binding site" evidence="6">
    <location>
        <position position="207"/>
    </location>
    <ligand>
        <name>S-adenosyl-L-methionine</name>
        <dbReference type="ChEBI" id="CHEBI:59789"/>
    </ligand>
</feature>
<sequence length="323" mass="35908">MKWMKVAIETTTEAVDFISNLFDELGLEGIQIEDNVPISEEDKKAMFLDETEETEIVLGEDDGTAVVSSYVDPKTDMDKLVLSIKEGLEEIGLFVNIGKGTISVEETDDKDWIDNWKEYFKPFRVADDIVIKPTWEQLEEKKEDDIVIEIDPGTAFGTGAHETTRLCIDGLREYLTDQTRLLDIGCGSGILSIIGLKLGASYAVGTDIDPAAIKAVYENMKVNGIKEDSFKIYSGNIIEEKELQESVGINQYDIVVANILADVIIPLSGEIGQHIKPGGLFITSGIINTKKEEVEQALIQNGFEILKINEMKDWVSFITKVKC</sequence>
<dbReference type="InterPro" id="IPR050078">
    <property type="entry name" value="Ribosomal_L11_MeTrfase_PrmA"/>
</dbReference>
<comment type="caution">
    <text evidence="7">The sequence shown here is derived from an EMBL/GenBank/DDBJ whole genome shotgun (WGS) entry which is preliminary data.</text>
</comment>
<dbReference type="RefSeq" id="WP_154519807.1">
    <property type="nucleotide sequence ID" value="NZ_VUMT01000018.1"/>
</dbReference>
<dbReference type="InterPro" id="IPR029063">
    <property type="entry name" value="SAM-dependent_MTases_sf"/>
</dbReference>
<dbReference type="PANTHER" id="PTHR43648">
    <property type="entry name" value="ELECTRON TRANSFER FLAVOPROTEIN BETA SUBUNIT LYSINE METHYLTRANSFERASE"/>
    <property type="match status" value="1"/>
</dbReference>
<evidence type="ECO:0000256" key="6">
    <source>
        <dbReference type="HAMAP-Rule" id="MF_00735"/>
    </source>
</evidence>
<keyword evidence="2 6" id="KW-0963">Cytoplasm</keyword>
<keyword evidence="8" id="KW-1185">Reference proteome</keyword>
<evidence type="ECO:0000256" key="4">
    <source>
        <dbReference type="ARBA" id="ARBA00022679"/>
    </source>
</evidence>
<comment type="similarity">
    <text evidence="1 6">Belongs to the methyltransferase superfamily. PrmA family.</text>
</comment>
<organism evidence="7 8">
    <name type="scientific">Velocimicrobium porci</name>
    <dbReference type="NCBI Taxonomy" id="2606634"/>
    <lineage>
        <taxon>Bacteria</taxon>
        <taxon>Bacillati</taxon>
        <taxon>Bacillota</taxon>
        <taxon>Clostridia</taxon>
        <taxon>Lachnospirales</taxon>
        <taxon>Lachnospiraceae</taxon>
        <taxon>Velocimicrobium</taxon>
    </lineage>
</organism>
<evidence type="ECO:0000313" key="7">
    <source>
        <dbReference type="EMBL" id="MSS64415.1"/>
    </source>
</evidence>
<keyword evidence="3 6" id="KW-0489">Methyltransferase</keyword>
<dbReference type="GO" id="GO:0008276">
    <property type="term" value="F:protein methyltransferase activity"/>
    <property type="evidence" value="ECO:0007669"/>
    <property type="project" value="UniProtKB-UniRule"/>
</dbReference>
<dbReference type="CDD" id="cd02440">
    <property type="entry name" value="AdoMet_MTases"/>
    <property type="match status" value="1"/>
</dbReference>
<evidence type="ECO:0000256" key="2">
    <source>
        <dbReference type="ARBA" id="ARBA00022490"/>
    </source>
</evidence>
<protein>
    <recommendedName>
        <fullName evidence="6">Ribosomal protein L11 methyltransferase</fullName>
        <shortName evidence="6">L11 Mtase</shortName>
        <ecNumber evidence="6">2.1.1.-</ecNumber>
    </recommendedName>
</protein>
<comment type="function">
    <text evidence="6">Methylates ribosomal protein L11.</text>
</comment>
<feature type="binding site" evidence="6">
    <location>
        <position position="164"/>
    </location>
    <ligand>
        <name>S-adenosyl-L-methionine</name>
        <dbReference type="ChEBI" id="CHEBI:59789"/>
    </ligand>
</feature>
<reference evidence="7 8" key="1">
    <citation type="submission" date="2019-08" db="EMBL/GenBank/DDBJ databases">
        <title>In-depth cultivation of the pig gut microbiome towards novel bacterial diversity and tailored functional studies.</title>
        <authorList>
            <person name="Wylensek D."/>
            <person name="Hitch T.C.A."/>
            <person name="Clavel T."/>
        </authorList>
    </citation>
    <scope>NUCLEOTIDE SEQUENCE [LARGE SCALE GENOMIC DNA]</scope>
    <source>
        <strain evidence="7 8">WCA-693-APC-MOT-I</strain>
    </source>
</reference>
<dbReference type="AlphaFoldDB" id="A0A6L5Y037"/>
<feature type="binding site" evidence="6">
    <location>
        <position position="258"/>
    </location>
    <ligand>
        <name>S-adenosyl-L-methionine</name>
        <dbReference type="ChEBI" id="CHEBI:59789"/>
    </ligand>
</feature>
<comment type="subcellular location">
    <subcellularLocation>
        <location evidence="6">Cytoplasm</location>
    </subcellularLocation>
</comment>
<dbReference type="Gene3D" id="3.40.50.150">
    <property type="entry name" value="Vaccinia Virus protein VP39"/>
    <property type="match status" value="1"/>
</dbReference>
<dbReference type="GO" id="GO:0005737">
    <property type="term" value="C:cytoplasm"/>
    <property type="evidence" value="ECO:0007669"/>
    <property type="project" value="UniProtKB-SubCell"/>
</dbReference>
<proteinExistence type="inferred from homology"/>
<name>A0A6L5Y037_9FIRM</name>
<dbReference type="EMBL" id="VUMT01000018">
    <property type="protein sequence ID" value="MSS64415.1"/>
    <property type="molecule type" value="Genomic_DNA"/>
</dbReference>
<comment type="catalytic activity">
    <reaction evidence="6">
        <text>L-lysyl-[protein] + 3 S-adenosyl-L-methionine = N(6),N(6),N(6)-trimethyl-L-lysyl-[protein] + 3 S-adenosyl-L-homocysteine + 3 H(+)</text>
        <dbReference type="Rhea" id="RHEA:54192"/>
        <dbReference type="Rhea" id="RHEA-COMP:9752"/>
        <dbReference type="Rhea" id="RHEA-COMP:13826"/>
        <dbReference type="ChEBI" id="CHEBI:15378"/>
        <dbReference type="ChEBI" id="CHEBI:29969"/>
        <dbReference type="ChEBI" id="CHEBI:57856"/>
        <dbReference type="ChEBI" id="CHEBI:59789"/>
        <dbReference type="ChEBI" id="CHEBI:61961"/>
    </reaction>
</comment>
<dbReference type="HAMAP" id="MF_00735">
    <property type="entry name" value="Methyltr_PrmA"/>
    <property type="match status" value="1"/>
</dbReference>
<evidence type="ECO:0000256" key="5">
    <source>
        <dbReference type="ARBA" id="ARBA00022691"/>
    </source>
</evidence>
<evidence type="ECO:0000256" key="1">
    <source>
        <dbReference type="ARBA" id="ARBA00009741"/>
    </source>
</evidence>
<dbReference type="NCBIfam" id="TIGR00406">
    <property type="entry name" value="prmA"/>
    <property type="match status" value="1"/>
</dbReference>
<dbReference type="GO" id="GO:0005840">
    <property type="term" value="C:ribosome"/>
    <property type="evidence" value="ECO:0007669"/>
    <property type="project" value="UniProtKB-KW"/>
</dbReference>
<gene>
    <name evidence="6" type="primary">prmA</name>
    <name evidence="7" type="ORF">FYJ58_11090</name>
</gene>
<keyword evidence="4 6" id="KW-0808">Transferase</keyword>
<evidence type="ECO:0000256" key="3">
    <source>
        <dbReference type="ARBA" id="ARBA00022603"/>
    </source>
</evidence>
<dbReference type="InterPro" id="IPR004498">
    <property type="entry name" value="Ribosomal_PrmA_MeTrfase"/>
</dbReference>
<dbReference type="SUPFAM" id="SSF53335">
    <property type="entry name" value="S-adenosyl-L-methionine-dependent methyltransferases"/>
    <property type="match status" value="1"/>
</dbReference>
<dbReference type="EC" id="2.1.1.-" evidence="6"/>
<accession>A0A6L5Y037</accession>
<keyword evidence="5 6" id="KW-0949">S-adenosyl-L-methionine</keyword>
<keyword evidence="7" id="KW-0689">Ribosomal protein</keyword>
<keyword evidence="7" id="KW-0687">Ribonucleoprotein</keyword>
<feature type="binding site" evidence="6">
    <location>
        <position position="185"/>
    </location>
    <ligand>
        <name>S-adenosyl-L-methionine</name>
        <dbReference type="ChEBI" id="CHEBI:59789"/>
    </ligand>
</feature>
<dbReference type="PIRSF" id="PIRSF000401">
    <property type="entry name" value="RPL11_MTase"/>
    <property type="match status" value="1"/>
</dbReference>
<dbReference type="Pfam" id="PF06325">
    <property type="entry name" value="PrmA"/>
    <property type="match status" value="1"/>
</dbReference>
<dbReference type="Proteomes" id="UP000482209">
    <property type="component" value="Unassembled WGS sequence"/>
</dbReference>
<dbReference type="GO" id="GO:0032259">
    <property type="term" value="P:methylation"/>
    <property type="evidence" value="ECO:0007669"/>
    <property type="project" value="UniProtKB-KW"/>
</dbReference>